<keyword evidence="1" id="KW-0472">Membrane</keyword>
<evidence type="ECO:0000256" key="1">
    <source>
        <dbReference type="SAM" id="Phobius"/>
    </source>
</evidence>
<reference evidence="2" key="1">
    <citation type="journal article" date="2023" name="PLoS Negl. Trop. Dis.">
        <title>A genome sequence for Biomphalaria pfeifferi, the major vector snail for the human-infecting parasite Schistosoma mansoni.</title>
        <authorList>
            <person name="Bu L."/>
            <person name="Lu L."/>
            <person name="Laidemitt M.R."/>
            <person name="Zhang S.M."/>
            <person name="Mutuku M."/>
            <person name="Mkoji G."/>
            <person name="Steinauer M."/>
            <person name="Loker E.S."/>
        </authorList>
    </citation>
    <scope>NUCLEOTIDE SEQUENCE</scope>
    <source>
        <strain evidence="2">KasaAsao</strain>
    </source>
</reference>
<proteinExistence type="predicted"/>
<gene>
    <name evidence="2" type="ORF">Bpfe_026711</name>
</gene>
<organism evidence="2 3">
    <name type="scientific">Biomphalaria pfeifferi</name>
    <name type="common">Bloodfluke planorb</name>
    <name type="synonym">Freshwater snail</name>
    <dbReference type="NCBI Taxonomy" id="112525"/>
    <lineage>
        <taxon>Eukaryota</taxon>
        <taxon>Metazoa</taxon>
        <taxon>Spiralia</taxon>
        <taxon>Lophotrochozoa</taxon>
        <taxon>Mollusca</taxon>
        <taxon>Gastropoda</taxon>
        <taxon>Heterobranchia</taxon>
        <taxon>Euthyneura</taxon>
        <taxon>Panpulmonata</taxon>
        <taxon>Hygrophila</taxon>
        <taxon>Lymnaeoidea</taxon>
        <taxon>Planorbidae</taxon>
        <taxon>Biomphalaria</taxon>
    </lineage>
</organism>
<feature type="transmembrane region" description="Helical" evidence="1">
    <location>
        <begin position="15"/>
        <end position="35"/>
    </location>
</feature>
<feature type="transmembrane region" description="Helical" evidence="1">
    <location>
        <begin position="234"/>
        <end position="257"/>
    </location>
</feature>
<keyword evidence="1" id="KW-1133">Transmembrane helix</keyword>
<dbReference type="EMBL" id="JASAOG010000210">
    <property type="protein sequence ID" value="KAK0043829.1"/>
    <property type="molecule type" value="Genomic_DNA"/>
</dbReference>
<dbReference type="AlphaFoldDB" id="A0AAD8AWN7"/>
<accession>A0AAD8AWN7</accession>
<reference evidence="2" key="2">
    <citation type="submission" date="2023-04" db="EMBL/GenBank/DDBJ databases">
        <authorList>
            <person name="Bu L."/>
            <person name="Lu L."/>
            <person name="Laidemitt M.R."/>
            <person name="Zhang S.M."/>
            <person name="Mutuku M."/>
            <person name="Mkoji G."/>
            <person name="Steinauer M."/>
            <person name="Loker E.S."/>
        </authorList>
    </citation>
    <scope>NUCLEOTIDE SEQUENCE</scope>
    <source>
        <strain evidence="2">KasaAsao</strain>
        <tissue evidence="2">Whole Snail</tissue>
    </source>
</reference>
<protein>
    <submittedName>
        <fullName evidence="2">Uncharacterized protein</fullName>
    </submittedName>
</protein>
<name>A0AAD8AWN7_BIOPF</name>
<evidence type="ECO:0000313" key="3">
    <source>
        <dbReference type="Proteomes" id="UP001233172"/>
    </source>
</evidence>
<dbReference type="Proteomes" id="UP001233172">
    <property type="component" value="Unassembled WGS sequence"/>
</dbReference>
<evidence type="ECO:0000313" key="2">
    <source>
        <dbReference type="EMBL" id="KAK0043829.1"/>
    </source>
</evidence>
<feature type="transmembrane region" description="Helical" evidence="1">
    <location>
        <begin position="118"/>
        <end position="136"/>
    </location>
</feature>
<dbReference type="PROSITE" id="PS51257">
    <property type="entry name" value="PROKAR_LIPOPROTEIN"/>
    <property type="match status" value="1"/>
</dbReference>
<keyword evidence="3" id="KW-1185">Reference proteome</keyword>
<keyword evidence="1" id="KW-0812">Transmembrane</keyword>
<sequence length="485" mass="55001">MYKILDMSRSVYNLYWIYNAVIIVVTVSSCLCLEIQIQSRKAYVKNPDLASKFIDCMKADNSKFCYVYGQIKENNFYGHNVVKVPDENKYPKPIYSCSRMDSGQQSEYKYGVKCQRDMNIFCGYVYDCSFQFYFLIKWEKVNDYLDDAKLLENQCSQKCRSYSNRLMTPVPNVTTTLSSTSTIKPSITTLWQYMTTNRILSTEWQNTTSTNKSSLINWNSANTSDDEHPSNTTILIIAVIIPLCLIIAATVAIFYCVRKRYRSQNNAGTNIYANDSTAYVINFPSKSNSITSTYDMCKEDDEKSPPFQNKHNYNRNKGYLNISTNIDSDQKLENLKNSKMKSVDEGVYLNTNSDLKNKAYARLGDQVKVFKHDYNCLIPEDENNINIHDACRIPEEINSSADKTENTNNTLANDVLPIADTSAITYTLANDVLPLADTSANTYTLANDVLPIADTATNKNTLAKDAMPISDLSTNPYTLAKNVTT</sequence>
<comment type="caution">
    <text evidence="2">The sequence shown here is derived from an EMBL/GenBank/DDBJ whole genome shotgun (WGS) entry which is preliminary data.</text>
</comment>